<comment type="caution">
    <text evidence="2">The sequence shown here is derived from an EMBL/GenBank/DDBJ whole genome shotgun (WGS) entry which is preliminary data.</text>
</comment>
<evidence type="ECO:0000313" key="3">
    <source>
        <dbReference type="Proteomes" id="UP001225034"/>
    </source>
</evidence>
<dbReference type="SUPFAM" id="SSF51695">
    <property type="entry name" value="PLC-like phosphodiesterases"/>
    <property type="match status" value="1"/>
</dbReference>
<keyword evidence="2" id="KW-0378">Hydrolase</keyword>
<dbReference type="InterPro" id="IPR017946">
    <property type="entry name" value="PLC-like_Pdiesterase_TIM-brl"/>
</dbReference>
<proteinExistence type="predicted"/>
<dbReference type="EC" id="3.1.4.46" evidence="2"/>
<dbReference type="EMBL" id="JAUSUA010000002">
    <property type="protein sequence ID" value="MDQ0207219.1"/>
    <property type="molecule type" value="Genomic_DNA"/>
</dbReference>
<keyword evidence="3" id="KW-1185">Reference proteome</keyword>
<name>A0ABT9YHP7_9BACI</name>
<sequence>MKCIAHRGWSSFAPENTMAAFYKALDHDWIFGIELDVHLSKDGIPVVIHDHTLERTTNGIGEVKEYTYEELSQLDAGSWYRESFFDQRIPSLEQALLAIKDSGKKVTIELKQVGSRYPGMEERVVEVVERLNMMEQVIFASFDHVSVERIFKLAPQANRGLIIGQLPNLILEQLDHVKAGYLMLEHHFAEPELIEELKNKGIHVGVWTIDDELIINRKRTFFEDVYITTNNPRILKDHILKASTV</sequence>
<dbReference type="PROSITE" id="PS51704">
    <property type="entry name" value="GP_PDE"/>
    <property type="match status" value="1"/>
</dbReference>
<dbReference type="Proteomes" id="UP001225034">
    <property type="component" value="Unassembled WGS sequence"/>
</dbReference>
<dbReference type="Pfam" id="PF03009">
    <property type="entry name" value="GDPD"/>
    <property type="match status" value="1"/>
</dbReference>
<dbReference type="PANTHER" id="PTHR46211:SF1">
    <property type="entry name" value="GLYCEROPHOSPHODIESTER PHOSPHODIESTERASE, CYTOPLASMIC"/>
    <property type="match status" value="1"/>
</dbReference>
<reference evidence="2 3" key="1">
    <citation type="submission" date="2023-07" db="EMBL/GenBank/DDBJ databases">
        <title>Genomic Encyclopedia of Type Strains, Phase IV (KMG-IV): sequencing the most valuable type-strain genomes for metagenomic binning, comparative biology and taxonomic classification.</title>
        <authorList>
            <person name="Goeker M."/>
        </authorList>
    </citation>
    <scope>NUCLEOTIDE SEQUENCE [LARGE SCALE GENOMIC DNA]</scope>
    <source>
        <strain evidence="2 3">DSM 19154</strain>
    </source>
</reference>
<dbReference type="GO" id="GO:0008889">
    <property type="term" value="F:glycerophosphodiester phosphodiesterase activity"/>
    <property type="evidence" value="ECO:0007669"/>
    <property type="project" value="UniProtKB-EC"/>
</dbReference>
<organism evidence="2 3">
    <name type="scientific">Alkalicoccobacillus murimartini</name>
    <dbReference type="NCBI Taxonomy" id="171685"/>
    <lineage>
        <taxon>Bacteria</taxon>
        <taxon>Bacillati</taxon>
        <taxon>Bacillota</taxon>
        <taxon>Bacilli</taxon>
        <taxon>Bacillales</taxon>
        <taxon>Bacillaceae</taxon>
        <taxon>Alkalicoccobacillus</taxon>
    </lineage>
</organism>
<feature type="domain" description="GP-PDE" evidence="1">
    <location>
        <begin position="1"/>
        <end position="245"/>
    </location>
</feature>
<evidence type="ECO:0000313" key="2">
    <source>
        <dbReference type="EMBL" id="MDQ0207219.1"/>
    </source>
</evidence>
<dbReference type="InterPro" id="IPR030395">
    <property type="entry name" value="GP_PDE_dom"/>
</dbReference>
<dbReference type="PANTHER" id="PTHR46211">
    <property type="entry name" value="GLYCEROPHOSPHORYL DIESTER PHOSPHODIESTERASE"/>
    <property type="match status" value="1"/>
</dbReference>
<dbReference type="Gene3D" id="3.20.20.190">
    <property type="entry name" value="Phosphatidylinositol (PI) phosphodiesterase"/>
    <property type="match status" value="1"/>
</dbReference>
<evidence type="ECO:0000259" key="1">
    <source>
        <dbReference type="PROSITE" id="PS51704"/>
    </source>
</evidence>
<gene>
    <name evidence="2" type="ORF">J2S05_002018</name>
</gene>
<accession>A0ABT9YHP7</accession>
<protein>
    <submittedName>
        <fullName evidence="2">Glycerophosphoryl diester phosphodiesterase</fullName>
        <ecNumber evidence="2">3.1.4.46</ecNumber>
    </submittedName>
</protein>
<dbReference type="RefSeq" id="WP_306982335.1">
    <property type="nucleotide sequence ID" value="NZ_JAUSUA010000002.1"/>
</dbReference>